<dbReference type="PANTHER" id="PTHR23320">
    <property type="entry name" value="MEMBRANE-SPANNING 4-DOMAINS SUBFAMILY A MS4A -RELATED"/>
    <property type="match status" value="1"/>
</dbReference>
<evidence type="ECO:0000256" key="3">
    <source>
        <dbReference type="ARBA" id="ARBA00022692"/>
    </source>
</evidence>
<feature type="transmembrane region" description="Helical" evidence="7">
    <location>
        <begin position="98"/>
        <end position="118"/>
    </location>
</feature>
<dbReference type="GO" id="GO:0006955">
    <property type="term" value="P:immune response"/>
    <property type="evidence" value="ECO:0007669"/>
    <property type="project" value="Ensembl"/>
</dbReference>
<evidence type="ECO:0000256" key="5">
    <source>
        <dbReference type="ARBA" id="ARBA00023136"/>
    </source>
</evidence>
<dbReference type="GO" id="GO:0032998">
    <property type="term" value="C:Fc-epsilon receptor I complex"/>
    <property type="evidence" value="ECO:0007669"/>
    <property type="project" value="Ensembl"/>
</dbReference>
<dbReference type="InterPro" id="IPR007237">
    <property type="entry name" value="CD20-like"/>
</dbReference>
<reference evidence="8" key="2">
    <citation type="submission" date="2025-09" db="UniProtKB">
        <authorList>
            <consortium name="Ensembl"/>
        </authorList>
    </citation>
    <scope>IDENTIFICATION</scope>
</reference>
<evidence type="ECO:0000313" key="8">
    <source>
        <dbReference type="Ensembl" id="ENSNVIP00000028945.1"/>
    </source>
</evidence>
<feature type="transmembrane region" description="Helical" evidence="7">
    <location>
        <begin position="180"/>
        <end position="203"/>
    </location>
</feature>
<dbReference type="Proteomes" id="UP000694425">
    <property type="component" value="Unplaced"/>
</dbReference>
<keyword evidence="4 7" id="KW-1133">Transmembrane helix</keyword>
<dbReference type="GeneID" id="122914525"/>
<keyword evidence="3 7" id="KW-0812">Transmembrane</keyword>
<feature type="transmembrane region" description="Helical" evidence="7">
    <location>
        <begin position="60"/>
        <end position="86"/>
    </location>
</feature>
<accession>A0A8C7BT97</accession>
<evidence type="ECO:0000256" key="7">
    <source>
        <dbReference type="SAM" id="Phobius"/>
    </source>
</evidence>
<name>A0A8C7BT97_NEOVI</name>
<reference evidence="8" key="1">
    <citation type="submission" date="2025-08" db="UniProtKB">
        <authorList>
            <consortium name="Ensembl"/>
        </authorList>
    </citation>
    <scope>IDENTIFICATION</scope>
</reference>
<dbReference type="GO" id="GO:0007166">
    <property type="term" value="P:cell surface receptor signaling pathway"/>
    <property type="evidence" value="ECO:0007669"/>
    <property type="project" value="Ensembl"/>
</dbReference>
<feature type="transmembrane region" description="Helical" evidence="7">
    <location>
        <begin position="125"/>
        <end position="148"/>
    </location>
</feature>
<gene>
    <name evidence="8" type="primary">LOC122914525</name>
</gene>
<organism evidence="8 9">
    <name type="scientific">Neovison vison</name>
    <name type="common">American mink</name>
    <name type="synonym">Mustela vison</name>
    <dbReference type="NCBI Taxonomy" id="452646"/>
    <lineage>
        <taxon>Eukaryota</taxon>
        <taxon>Metazoa</taxon>
        <taxon>Chordata</taxon>
        <taxon>Craniata</taxon>
        <taxon>Vertebrata</taxon>
        <taxon>Euteleostomi</taxon>
        <taxon>Mammalia</taxon>
        <taxon>Eutheria</taxon>
        <taxon>Laurasiatheria</taxon>
        <taxon>Carnivora</taxon>
        <taxon>Caniformia</taxon>
        <taxon>Musteloidea</taxon>
        <taxon>Mustelidae</taxon>
        <taxon>Mustelinae</taxon>
        <taxon>Neogale</taxon>
    </lineage>
</organism>
<dbReference type="GO" id="GO:0009897">
    <property type="term" value="C:external side of plasma membrane"/>
    <property type="evidence" value="ECO:0007669"/>
    <property type="project" value="Ensembl"/>
</dbReference>
<dbReference type="RefSeq" id="XP_044117076.1">
    <property type="nucleotide sequence ID" value="XM_044261141.1"/>
</dbReference>
<dbReference type="GO" id="GO:0019863">
    <property type="term" value="F:IgE binding"/>
    <property type="evidence" value="ECO:0007669"/>
    <property type="project" value="Ensembl"/>
</dbReference>
<evidence type="ECO:0000256" key="2">
    <source>
        <dbReference type="ARBA" id="ARBA00009565"/>
    </source>
</evidence>
<evidence type="ECO:0000256" key="4">
    <source>
        <dbReference type="ARBA" id="ARBA00022989"/>
    </source>
</evidence>
<dbReference type="Pfam" id="PF04103">
    <property type="entry name" value="CD20"/>
    <property type="match status" value="1"/>
</dbReference>
<evidence type="ECO:0000313" key="9">
    <source>
        <dbReference type="Proteomes" id="UP000694425"/>
    </source>
</evidence>
<sequence>MDPENSGRAGLALPNPQGPSSAPEIELSEVSLHENPLLQKAASSPPCHTWLIFLKRELEFLGVTQILVGLICLCFGTIVCSVINISELKEDVFSSFKAGYPFWGAVFFAISGFLPIISEKKHTTCLVWGTLWANTVSSIAAGIGIFILTVNLKKSSAFIYNCQEVYGEDFCFMACFSTEIVAMILFLTILGFCSAVSLIIYGVGEVVQGNKIAEDRLYEELNIYSPIYSELEDKVEASSPADS</sequence>
<dbReference type="PANTHER" id="PTHR23320:SF66">
    <property type="entry name" value="HIGH AFFINITY IMMUNOGLOBULIN EPSILON RECEPTOR SUBUNIT BETA"/>
    <property type="match status" value="1"/>
</dbReference>
<comment type="subcellular location">
    <subcellularLocation>
        <location evidence="1">Membrane</location>
        <topology evidence="1">Multi-pass membrane protein</topology>
    </subcellularLocation>
</comment>
<dbReference type="Ensembl" id="ENSNVIT00000033537.1">
    <property type="protein sequence ID" value="ENSNVIP00000028945.1"/>
    <property type="gene ID" value="ENSNVIG00000022323.1"/>
</dbReference>
<proteinExistence type="inferred from homology"/>
<keyword evidence="9" id="KW-1185">Reference proteome</keyword>
<dbReference type="InterPro" id="IPR030417">
    <property type="entry name" value="MS4A"/>
</dbReference>
<protein>
    <submittedName>
        <fullName evidence="8">Membrane spanning 4-domains A2</fullName>
    </submittedName>
</protein>
<evidence type="ECO:0000256" key="1">
    <source>
        <dbReference type="ARBA" id="ARBA00004141"/>
    </source>
</evidence>
<keyword evidence="5 7" id="KW-0472">Membrane</keyword>
<evidence type="ECO:0000256" key="6">
    <source>
        <dbReference type="SAM" id="MobiDB-lite"/>
    </source>
</evidence>
<comment type="similarity">
    <text evidence="2">Belongs to the MS4A family.</text>
</comment>
<dbReference type="GeneTree" id="ENSGT00940000161985"/>
<feature type="region of interest" description="Disordered" evidence="6">
    <location>
        <begin position="1"/>
        <end position="23"/>
    </location>
</feature>
<dbReference type="AlphaFoldDB" id="A0A8C7BT97"/>